<sequence length="465" mass="51782">MVVTKAERWYSATIIERRDPYHNSSNPNFKPSHIQNNEHNFMPLILIDPKKSEFKRNDYVTASNSRNGGVSSEHNTSYLNPPDWILNYNNTIENINVLNRIRPKRKLVRKKCPAVKPRQSKQLNSKLKSKTRFLEVFQVVEFDHVSCVSSSGLEGTCLPESECIESGGSTMGTCADGYGTCCVTQFACDGRSAAESGWFTNPDFPSPSTERLSCAFALDKASEDVKQIRLDFSNFELLPPTDGSCQYDQFTVSGQNLNNIIPILCGINSGQHVYIEIGDVEGPIYLTFQTESSDSRLFSIKVTQLTSSDELAAPSGCLQYFTEAQGYLESFNYRDKSGIVIAGTPSYLNNLNYAMCIERKAETCSVTYTNTGNMQIVNYDTYGLPVIPPGQAGVEILNCPDDWLLITATRLCGDRLNDGSVFQDFTVDAPITDNNAGPIVVWFRSDESYVGDGFKLMYQQNPCNT</sequence>
<evidence type="ECO:0000256" key="2">
    <source>
        <dbReference type="PROSITE-ProRule" id="PRU00059"/>
    </source>
</evidence>
<organism evidence="4">
    <name type="scientific">Heliothis virescens</name>
    <name type="common">Tobacco budworm moth</name>
    <dbReference type="NCBI Taxonomy" id="7102"/>
    <lineage>
        <taxon>Eukaryota</taxon>
        <taxon>Metazoa</taxon>
        <taxon>Ecdysozoa</taxon>
        <taxon>Arthropoda</taxon>
        <taxon>Hexapoda</taxon>
        <taxon>Insecta</taxon>
        <taxon>Pterygota</taxon>
        <taxon>Neoptera</taxon>
        <taxon>Endopterygota</taxon>
        <taxon>Lepidoptera</taxon>
        <taxon>Glossata</taxon>
        <taxon>Ditrysia</taxon>
        <taxon>Noctuoidea</taxon>
        <taxon>Noctuidae</taxon>
        <taxon>Heliothinae</taxon>
        <taxon>Heliothis</taxon>
    </lineage>
</organism>
<dbReference type="Gene3D" id="2.60.120.290">
    <property type="entry name" value="Spermadhesin, CUB domain"/>
    <property type="match status" value="2"/>
</dbReference>
<dbReference type="InterPro" id="IPR058698">
    <property type="entry name" value="CUB_metazoa"/>
</dbReference>
<dbReference type="InterPro" id="IPR000859">
    <property type="entry name" value="CUB_dom"/>
</dbReference>
<dbReference type="AlphaFoldDB" id="A0A2A4JBZ2"/>
<proteinExistence type="predicted"/>
<dbReference type="PANTHER" id="PTHR33236:SF11">
    <property type="entry name" value="CUB DOMAIN-CONTAINING PROTEIN"/>
    <property type="match status" value="1"/>
</dbReference>
<accession>A0A2A4JBZ2</accession>
<dbReference type="PROSITE" id="PS01180">
    <property type="entry name" value="CUB"/>
    <property type="match status" value="1"/>
</dbReference>
<comment type="caution">
    <text evidence="2">Lacks conserved residue(s) required for the propagation of feature annotation.</text>
</comment>
<protein>
    <recommendedName>
        <fullName evidence="3">CUB domain-containing protein</fullName>
    </recommendedName>
</protein>
<evidence type="ECO:0000256" key="1">
    <source>
        <dbReference type="ARBA" id="ARBA00023157"/>
    </source>
</evidence>
<evidence type="ECO:0000259" key="3">
    <source>
        <dbReference type="PROSITE" id="PS01180"/>
    </source>
</evidence>
<comment type="caution">
    <text evidence="4">The sequence shown here is derived from an EMBL/GenBank/DDBJ whole genome shotgun (WGS) entry which is preliminary data.</text>
</comment>
<feature type="domain" description="CUB" evidence="3">
    <location>
        <begin position="188"/>
        <end position="305"/>
    </location>
</feature>
<dbReference type="InterPro" id="IPR035914">
    <property type="entry name" value="Sperma_CUB_dom_sf"/>
</dbReference>
<dbReference type="EMBL" id="NWSH01002058">
    <property type="protein sequence ID" value="PCG69286.1"/>
    <property type="molecule type" value="Genomic_DNA"/>
</dbReference>
<dbReference type="SUPFAM" id="SSF49854">
    <property type="entry name" value="Spermadhesin, CUB domain"/>
    <property type="match status" value="1"/>
</dbReference>
<dbReference type="PANTHER" id="PTHR33236">
    <property type="entry name" value="INTRAFLAGELLAR TRANSPORT PROTEIN 122 FAMILY PROTEIN-RELATED"/>
    <property type="match status" value="1"/>
</dbReference>
<evidence type="ECO:0000313" key="4">
    <source>
        <dbReference type="EMBL" id="PCG69286.1"/>
    </source>
</evidence>
<keyword evidence="1" id="KW-1015">Disulfide bond</keyword>
<name>A0A2A4JBZ2_HELVI</name>
<dbReference type="STRING" id="7102.A0A2A4JBZ2"/>
<gene>
    <name evidence="4" type="ORF">B5V51_4272</name>
</gene>
<dbReference type="Pfam" id="PF26080">
    <property type="entry name" value="CUB_animal"/>
    <property type="match status" value="1"/>
</dbReference>
<reference evidence="4" key="1">
    <citation type="submission" date="2017-09" db="EMBL/GenBank/DDBJ databases">
        <title>Contemporary evolution of a Lepidopteran species, Heliothis virescens, in response to modern agricultural practices.</title>
        <authorList>
            <person name="Fritz M.L."/>
            <person name="Deyonke A.M."/>
            <person name="Papanicolaou A."/>
            <person name="Micinski S."/>
            <person name="Westbrook J."/>
            <person name="Gould F."/>
        </authorList>
    </citation>
    <scope>NUCLEOTIDE SEQUENCE [LARGE SCALE GENOMIC DNA]</scope>
    <source>
        <strain evidence="4">HvINT-</strain>
        <tissue evidence="4">Whole body</tissue>
    </source>
</reference>
<dbReference type="Pfam" id="PF00431">
    <property type="entry name" value="CUB"/>
    <property type="match status" value="1"/>
</dbReference>